<reference evidence="2 3" key="1">
    <citation type="submission" date="2023-02" db="EMBL/GenBank/DDBJ databases">
        <title>LHISI_Scaffold_Assembly.</title>
        <authorList>
            <person name="Stuart O.P."/>
            <person name="Cleave R."/>
            <person name="Magrath M.J.L."/>
            <person name="Mikheyev A.S."/>
        </authorList>
    </citation>
    <scope>NUCLEOTIDE SEQUENCE [LARGE SCALE GENOMIC DNA]</scope>
    <source>
        <strain evidence="2">Daus_M_001</strain>
        <tissue evidence="2">Leg muscle</tissue>
    </source>
</reference>
<sequence length="578" mass="64722">MQSKAAVHESRVGGNGTPSCSPSSGGSRLEVRRRQTPLRCPARIKYVARPLLKASFRIPSWSALLPAKRRVLARQITAASFKQGFQKCSFHREQSLAGRCKSVTLLGSCNVPPSSGEERPPSDDVTATHPGLKSPRTRETYSPRNTKQFHERYLSHGTSDAQSRLASQLSLFRYRRARRCSLLIGWCLLRRLQRFLAVWQATEGQDMSASTAIWQLAKRLARNDQGINSLDNTCKEHDIAYNLTNDTILADIASKIRKNPSTAAGEKLGAWVVDKVMRAKVKRGMGVRHKTKRKTKKGGIIPFLFLPLTVLSSLLEGVSAISRAKLDIPYFRGVYMRDDLPKKPNLHEGMIVNLDSKQNEGTYWVALIKNINHSLYYNSFGDLCPPIEILSAIVNISLYINNVDINGNSSQLCAVYFPSLELDGEWQTSLIEFITYNSIPNIDMHNQSFTINIGGKTYKIVIMVESYELDDIETFIKAALLKDVHFQLRGNPNTSTSAIYSNVDIDFTEDNSITNVLGYERRVYPANEWHESSKQVGKLSVNVCRINGNIVGSSYLNGKPTNTLHEFMCAVDPGYKII</sequence>
<gene>
    <name evidence="2" type="ORF">PR048_030493</name>
</gene>
<protein>
    <submittedName>
        <fullName evidence="2">Uncharacterized protein</fullName>
    </submittedName>
</protein>
<evidence type="ECO:0000313" key="3">
    <source>
        <dbReference type="Proteomes" id="UP001159363"/>
    </source>
</evidence>
<feature type="region of interest" description="Disordered" evidence="1">
    <location>
        <begin position="1"/>
        <end position="34"/>
    </location>
</feature>
<evidence type="ECO:0000256" key="1">
    <source>
        <dbReference type="SAM" id="MobiDB-lite"/>
    </source>
</evidence>
<feature type="compositionally biased region" description="Basic and acidic residues" evidence="1">
    <location>
        <begin position="1"/>
        <end position="11"/>
    </location>
</feature>
<name>A0ABQ9G9X9_9NEOP</name>
<feature type="compositionally biased region" description="Low complexity" evidence="1">
    <location>
        <begin position="17"/>
        <end position="27"/>
    </location>
</feature>
<organism evidence="2 3">
    <name type="scientific">Dryococelus australis</name>
    <dbReference type="NCBI Taxonomy" id="614101"/>
    <lineage>
        <taxon>Eukaryota</taxon>
        <taxon>Metazoa</taxon>
        <taxon>Ecdysozoa</taxon>
        <taxon>Arthropoda</taxon>
        <taxon>Hexapoda</taxon>
        <taxon>Insecta</taxon>
        <taxon>Pterygota</taxon>
        <taxon>Neoptera</taxon>
        <taxon>Polyneoptera</taxon>
        <taxon>Phasmatodea</taxon>
        <taxon>Verophasmatodea</taxon>
        <taxon>Anareolatae</taxon>
        <taxon>Phasmatidae</taxon>
        <taxon>Eurycanthinae</taxon>
        <taxon>Dryococelus</taxon>
    </lineage>
</organism>
<accession>A0ABQ9G9X9</accession>
<dbReference type="Proteomes" id="UP001159363">
    <property type="component" value="Chromosome 13"/>
</dbReference>
<comment type="caution">
    <text evidence="2">The sequence shown here is derived from an EMBL/GenBank/DDBJ whole genome shotgun (WGS) entry which is preliminary data.</text>
</comment>
<proteinExistence type="predicted"/>
<evidence type="ECO:0000313" key="2">
    <source>
        <dbReference type="EMBL" id="KAJ8868952.1"/>
    </source>
</evidence>
<feature type="region of interest" description="Disordered" evidence="1">
    <location>
        <begin position="111"/>
        <end position="143"/>
    </location>
</feature>
<dbReference type="EMBL" id="JARBHB010000014">
    <property type="protein sequence ID" value="KAJ8868952.1"/>
    <property type="molecule type" value="Genomic_DNA"/>
</dbReference>
<keyword evidence="3" id="KW-1185">Reference proteome</keyword>